<dbReference type="Gene3D" id="3.40.50.1820">
    <property type="entry name" value="alpha/beta hydrolase"/>
    <property type="match status" value="1"/>
</dbReference>
<feature type="region of interest" description="Disordered" evidence="4">
    <location>
        <begin position="494"/>
        <end position="513"/>
    </location>
</feature>
<dbReference type="SMART" id="SM00824">
    <property type="entry name" value="PKS_TE"/>
    <property type="match status" value="1"/>
</dbReference>
<dbReference type="InterPro" id="IPR013217">
    <property type="entry name" value="Methyltransf_12"/>
</dbReference>
<protein>
    <submittedName>
        <fullName evidence="6">Polyketide synthase PksR</fullName>
        <ecNumber evidence="6">2.3.1.-</ecNumber>
    </submittedName>
</protein>
<dbReference type="Pfam" id="PF00975">
    <property type="entry name" value="Thioesterase"/>
    <property type="match status" value="1"/>
</dbReference>
<dbReference type="PROSITE" id="PS00012">
    <property type="entry name" value="PHOSPHOPANTETHEINE"/>
    <property type="match status" value="1"/>
</dbReference>
<dbReference type="SUPFAM" id="SSF47336">
    <property type="entry name" value="ACP-like"/>
    <property type="match status" value="1"/>
</dbReference>
<dbReference type="EMBL" id="CAADJE010000033">
    <property type="protein sequence ID" value="VFS87650.1"/>
    <property type="molecule type" value="Genomic_DNA"/>
</dbReference>
<proteinExistence type="predicted"/>
<keyword evidence="3" id="KW-0511">Multifunctional enzyme</keyword>
<keyword evidence="6" id="KW-0012">Acyltransferase</keyword>
<dbReference type="Gene3D" id="3.40.50.150">
    <property type="entry name" value="Vaccinia Virus protein VP39"/>
    <property type="match status" value="1"/>
</dbReference>
<dbReference type="InterPro" id="IPR029058">
    <property type="entry name" value="AB_hydrolase_fold"/>
</dbReference>
<dbReference type="GO" id="GO:0071770">
    <property type="term" value="P:DIM/DIP cell wall layer assembly"/>
    <property type="evidence" value="ECO:0007669"/>
    <property type="project" value="TreeGrafter"/>
</dbReference>
<keyword evidence="6" id="KW-0808">Transferase</keyword>
<name>A0A485CSG6_RAOPL</name>
<dbReference type="GO" id="GO:0006633">
    <property type="term" value="P:fatty acid biosynthetic process"/>
    <property type="evidence" value="ECO:0007669"/>
    <property type="project" value="TreeGrafter"/>
</dbReference>
<evidence type="ECO:0000256" key="2">
    <source>
        <dbReference type="ARBA" id="ARBA00022553"/>
    </source>
</evidence>
<keyword evidence="1" id="KW-0596">Phosphopantetheine</keyword>
<dbReference type="SUPFAM" id="SSF53335">
    <property type="entry name" value="S-adenosyl-L-methionine-dependent methyltransferases"/>
    <property type="match status" value="1"/>
</dbReference>
<dbReference type="InterPro" id="IPR029063">
    <property type="entry name" value="SAM-dependent_MTases_sf"/>
</dbReference>
<evidence type="ECO:0000256" key="4">
    <source>
        <dbReference type="SAM" id="MobiDB-lite"/>
    </source>
</evidence>
<dbReference type="AlphaFoldDB" id="A0A485CSG6"/>
<dbReference type="PANTHER" id="PTHR43775:SF37">
    <property type="entry name" value="SI:DKEY-61P9.11"/>
    <property type="match status" value="1"/>
</dbReference>
<dbReference type="GO" id="GO:0004312">
    <property type="term" value="F:fatty acid synthase activity"/>
    <property type="evidence" value="ECO:0007669"/>
    <property type="project" value="TreeGrafter"/>
</dbReference>
<dbReference type="InterPro" id="IPR020806">
    <property type="entry name" value="PKS_PP-bd"/>
</dbReference>
<evidence type="ECO:0000256" key="3">
    <source>
        <dbReference type="ARBA" id="ARBA00023268"/>
    </source>
</evidence>
<dbReference type="PROSITE" id="PS50075">
    <property type="entry name" value="CARRIER"/>
    <property type="match status" value="1"/>
</dbReference>
<dbReference type="GO" id="GO:0005886">
    <property type="term" value="C:plasma membrane"/>
    <property type="evidence" value="ECO:0007669"/>
    <property type="project" value="TreeGrafter"/>
</dbReference>
<evidence type="ECO:0000313" key="7">
    <source>
        <dbReference type="Proteomes" id="UP000345637"/>
    </source>
</evidence>
<keyword evidence="2" id="KW-0597">Phosphoprotein</keyword>
<dbReference type="GO" id="GO:0005737">
    <property type="term" value="C:cytoplasm"/>
    <property type="evidence" value="ECO:0007669"/>
    <property type="project" value="TreeGrafter"/>
</dbReference>
<gene>
    <name evidence="6" type="primary">pksR_1</name>
    <name evidence="6" type="ORF">NCTC12998_06409</name>
</gene>
<dbReference type="InterPro" id="IPR001031">
    <property type="entry name" value="Thioesterase"/>
</dbReference>
<dbReference type="SUPFAM" id="SSF53474">
    <property type="entry name" value="alpha/beta-Hydrolases"/>
    <property type="match status" value="1"/>
</dbReference>
<reference evidence="6 7" key="1">
    <citation type="submission" date="2019-03" db="EMBL/GenBank/DDBJ databases">
        <authorList>
            <consortium name="Pathogen Informatics"/>
        </authorList>
    </citation>
    <scope>NUCLEOTIDE SEQUENCE [LARGE SCALE GENOMIC DNA]</scope>
    <source>
        <strain evidence="6 7">NCTC12998</strain>
    </source>
</reference>
<evidence type="ECO:0000256" key="1">
    <source>
        <dbReference type="ARBA" id="ARBA00022450"/>
    </source>
</evidence>
<organism evidence="6 7">
    <name type="scientific">Raoultella planticola</name>
    <name type="common">Klebsiella planticola</name>
    <dbReference type="NCBI Taxonomy" id="575"/>
    <lineage>
        <taxon>Bacteria</taxon>
        <taxon>Pseudomonadati</taxon>
        <taxon>Pseudomonadota</taxon>
        <taxon>Gammaproteobacteria</taxon>
        <taxon>Enterobacterales</taxon>
        <taxon>Enterobacteriaceae</taxon>
        <taxon>Klebsiella/Raoultella group</taxon>
        <taxon>Raoultella</taxon>
    </lineage>
</organism>
<dbReference type="GO" id="GO:0031177">
    <property type="term" value="F:phosphopantetheine binding"/>
    <property type="evidence" value="ECO:0007669"/>
    <property type="project" value="InterPro"/>
</dbReference>
<dbReference type="Pfam" id="PF00550">
    <property type="entry name" value="PP-binding"/>
    <property type="match status" value="1"/>
</dbReference>
<dbReference type="Proteomes" id="UP000345637">
    <property type="component" value="Unassembled WGS sequence"/>
</dbReference>
<sequence>MDNVLEPGAAEAMFNDYCAILQAVIAAPESLKTLASGIAGHIPRRRWPLNAQADYDLRDIEQATLEYPGIRQARAEITEQGALTLDIVMADDPSPSAAMPDEHELTQLALPLPEQAQLDELEATWRWLEARALQGIAATLNRHGLFTTPEIAHRFSAIVQALSAQASHQRLLRQWLQCLTEREWLIREGESWRCRIPLSEIPEPQEACPQSQWSQALAQYLETCIARHDALFSGQYSPLELLFNEQHRVTDALYRDNPASACLNRYTAQIAALCSAERILEVGAGTAATTAPVLKATRNTRQSYHFTDVSAQFLNDARARFHDESQVSYALFDINQPLDFTAHPEAGYDLIVAVNVLHDASHVVQTLRRLKLLLKAGGRLLIVEATERNSVFQLASVGFIEGLSGYRDFRRRDEKPMLTRSAWQEVLVQAGFANELAWPAQESSPLRQHLLVARSPGVNRPDKKAVSRYLQQRFGTGLPILQIRQREALFTPLHAPSDAPTEPAKPTPVAGGNPALEKQVAELWQSLLSRPVARHHDFFELGGDSLMATRMVAQLNRRGIARANLQDLFSHSTLSDFCAHLQAATSGEDNPIPLCQGDGEETLFVFHASDGDISAWLPLASALNRRVFGLQAKSPQRFATLDQMIDEYVGCIRRQQPHGPYVLAGWSYGAFLAAGAAQRLYAKGEQVRMVLIDPVCRQDFCCENRAALLRLLAEGQTPLALPEHFDQQTPDSQLADFISLAKTAGMVSQNLTLQAAETWLDNIAHLLRLLTEHTPGESVPVPCLMVYAAGRPARWTPAETEWQGWINNADDAVIEASHWQIMMEAPTFRLVRNTLRAGFAQPQRNRRTRYDAVRLPKTTRTDCGRQIWRNVPECLYAAPGGAGTGRPAGAGKRPFKRAGSCVWHSAVSLAGTDNQDAGYRLYCRAFDRRRRNRYAACQTLSDARRTRHSGASPPPG</sequence>
<dbReference type="Pfam" id="PF08242">
    <property type="entry name" value="Methyltransf_12"/>
    <property type="match status" value="1"/>
</dbReference>
<dbReference type="InterPro" id="IPR036736">
    <property type="entry name" value="ACP-like_sf"/>
</dbReference>
<dbReference type="PANTHER" id="PTHR43775">
    <property type="entry name" value="FATTY ACID SYNTHASE"/>
    <property type="match status" value="1"/>
</dbReference>
<dbReference type="InterPro" id="IPR050091">
    <property type="entry name" value="PKS_NRPS_Biosynth_Enz"/>
</dbReference>
<dbReference type="InterPro" id="IPR020802">
    <property type="entry name" value="TesA-like"/>
</dbReference>
<dbReference type="SMART" id="SM00823">
    <property type="entry name" value="PKS_PP"/>
    <property type="match status" value="1"/>
</dbReference>
<dbReference type="Gene3D" id="1.10.1200.10">
    <property type="entry name" value="ACP-like"/>
    <property type="match status" value="1"/>
</dbReference>
<feature type="domain" description="Carrier" evidence="5">
    <location>
        <begin position="511"/>
        <end position="585"/>
    </location>
</feature>
<dbReference type="InterPro" id="IPR006162">
    <property type="entry name" value="Ppantetheine_attach_site"/>
</dbReference>
<evidence type="ECO:0000313" key="6">
    <source>
        <dbReference type="EMBL" id="VFS87650.1"/>
    </source>
</evidence>
<dbReference type="InterPro" id="IPR009081">
    <property type="entry name" value="PP-bd_ACP"/>
</dbReference>
<dbReference type="EC" id="2.3.1.-" evidence="6"/>
<accession>A0A485CSG6</accession>
<evidence type="ECO:0000259" key="5">
    <source>
        <dbReference type="PROSITE" id="PS50075"/>
    </source>
</evidence>